<accession>A0A699TU55</accession>
<dbReference type="EMBL" id="BKCJ011278892">
    <property type="protein sequence ID" value="GFD14362.1"/>
    <property type="molecule type" value="Genomic_DNA"/>
</dbReference>
<sequence length="142" mass="16424">YDPHDLRDKRMVWDYLGTVIKQWKGNVVLIGDFNEVRYKSDRFGSTFNVQGAVEFNYFINDTDLEEVPLGGSFNKFVIDSWNVVPGDVSNGMLNLVYKLKSLKVRIQEWIKDYTSKCNGAIDRYKEELRVLDEVVDKGQGSD</sequence>
<reference evidence="1" key="1">
    <citation type="journal article" date="2019" name="Sci. Rep.">
        <title>Draft genome of Tanacetum cinerariifolium, the natural source of mosquito coil.</title>
        <authorList>
            <person name="Yamashiro T."/>
            <person name="Shiraishi A."/>
            <person name="Satake H."/>
            <person name="Nakayama K."/>
        </authorList>
    </citation>
    <scope>NUCLEOTIDE SEQUENCE</scope>
</reference>
<dbReference type="GO" id="GO:0003964">
    <property type="term" value="F:RNA-directed DNA polymerase activity"/>
    <property type="evidence" value="ECO:0007669"/>
    <property type="project" value="UniProtKB-KW"/>
</dbReference>
<gene>
    <name evidence="1" type="ORF">Tci_886331</name>
</gene>
<keyword evidence="1" id="KW-0548">Nucleotidyltransferase</keyword>
<feature type="non-terminal residue" evidence="1">
    <location>
        <position position="142"/>
    </location>
</feature>
<keyword evidence="1" id="KW-0808">Transferase</keyword>
<dbReference type="AlphaFoldDB" id="A0A699TU55"/>
<feature type="non-terminal residue" evidence="1">
    <location>
        <position position="1"/>
    </location>
</feature>
<dbReference type="InterPro" id="IPR036691">
    <property type="entry name" value="Endo/exonu/phosph_ase_sf"/>
</dbReference>
<comment type="caution">
    <text evidence="1">The sequence shown here is derived from an EMBL/GenBank/DDBJ whole genome shotgun (WGS) entry which is preliminary data.</text>
</comment>
<organism evidence="1">
    <name type="scientific">Tanacetum cinerariifolium</name>
    <name type="common">Dalmatian daisy</name>
    <name type="synonym">Chrysanthemum cinerariifolium</name>
    <dbReference type="NCBI Taxonomy" id="118510"/>
    <lineage>
        <taxon>Eukaryota</taxon>
        <taxon>Viridiplantae</taxon>
        <taxon>Streptophyta</taxon>
        <taxon>Embryophyta</taxon>
        <taxon>Tracheophyta</taxon>
        <taxon>Spermatophyta</taxon>
        <taxon>Magnoliopsida</taxon>
        <taxon>eudicotyledons</taxon>
        <taxon>Gunneridae</taxon>
        <taxon>Pentapetalae</taxon>
        <taxon>asterids</taxon>
        <taxon>campanulids</taxon>
        <taxon>Asterales</taxon>
        <taxon>Asteraceae</taxon>
        <taxon>Asteroideae</taxon>
        <taxon>Anthemideae</taxon>
        <taxon>Anthemidinae</taxon>
        <taxon>Tanacetum</taxon>
    </lineage>
</organism>
<proteinExistence type="predicted"/>
<keyword evidence="1" id="KW-0695">RNA-directed DNA polymerase</keyword>
<name>A0A699TU55_TANCI</name>
<protein>
    <submittedName>
        <fullName evidence="1">RNA-directed DNA polymerase, eukaryota</fullName>
    </submittedName>
</protein>
<evidence type="ECO:0000313" key="1">
    <source>
        <dbReference type="EMBL" id="GFD14362.1"/>
    </source>
</evidence>
<dbReference type="Gene3D" id="3.60.10.10">
    <property type="entry name" value="Endonuclease/exonuclease/phosphatase"/>
    <property type="match status" value="1"/>
</dbReference>